<keyword evidence="8 10" id="KW-0472">Membrane</keyword>
<name>A0A0T5Z1P7_9GAMM</name>
<evidence type="ECO:0000313" key="13">
    <source>
        <dbReference type="EMBL" id="KRT56405.1"/>
    </source>
</evidence>
<dbReference type="InterPro" id="IPR003568">
    <property type="entry name" value="Cyt_c_biogenesis_CcmF"/>
</dbReference>
<feature type="transmembrane region" description="Helical" evidence="10">
    <location>
        <begin position="96"/>
        <end position="114"/>
    </location>
</feature>
<feature type="transmembrane region" description="Helical" evidence="10">
    <location>
        <begin position="177"/>
        <end position="197"/>
    </location>
</feature>
<dbReference type="GO" id="GO:0015232">
    <property type="term" value="F:heme transmembrane transporter activity"/>
    <property type="evidence" value="ECO:0007669"/>
    <property type="project" value="InterPro"/>
</dbReference>
<feature type="transmembrane region" description="Helical" evidence="10">
    <location>
        <begin position="387"/>
        <end position="407"/>
    </location>
</feature>
<dbReference type="Proteomes" id="UP000051634">
    <property type="component" value="Unassembled WGS sequence"/>
</dbReference>
<dbReference type="PRINTS" id="PR01411">
    <property type="entry name" value="CCMFBIOGNSIS"/>
</dbReference>
<keyword evidence="3" id="KW-1003">Cell membrane</keyword>
<dbReference type="Pfam" id="PF01578">
    <property type="entry name" value="Cytochrom_C_asm"/>
    <property type="match status" value="1"/>
</dbReference>
<proteinExistence type="inferred from homology"/>
<dbReference type="GO" id="GO:0005886">
    <property type="term" value="C:plasma membrane"/>
    <property type="evidence" value="ECO:0007669"/>
    <property type="project" value="UniProtKB-SubCell"/>
</dbReference>
<feature type="domain" description="Cytochrome c assembly protein" evidence="11">
    <location>
        <begin position="89"/>
        <end position="295"/>
    </location>
</feature>
<evidence type="ECO:0000256" key="4">
    <source>
        <dbReference type="ARBA" id="ARBA00022519"/>
    </source>
</evidence>
<evidence type="ECO:0000256" key="8">
    <source>
        <dbReference type="ARBA" id="ARBA00023136"/>
    </source>
</evidence>
<feature type="transmembrane region" description="Helical" evidence="10">
    <location>
        <begin position="352"/>
        <end position="375"/>
    </location>
</feature>
<dbReference type="OrthoDB" id="9761451at2"/>
<dbReference type="AlphaFoldDB" id="A0A0T5Z1P7"/>
<feature type="transmembrane region" description="Helical" evidence="10">
    <location>
        <begin position="451"/>
        <end position="469"/>
    </location>
</feature>
<gene>
    <name evidence="13" type="ORF">Ga0074115_14414</name>
</gene>
<evidence type="ECO:0000313" key="14">
    <source>
        <dbReference type="Proteomes" id="UP000051634"/>
    </source>
</evidence>
<feature type="transmembrane region" description="Helical" evidence="10">
    <location>
        <begin position="42"/>
        <end position="62"/>
    </location>
</feature>
<dbReference type="InterPro" id="IPR002541">
    <property type="entry name" value="Cyt_c_assembly"/>
</dbReference>
<evidence type="ECO:0000256" key="7">
    <source>
        <dbReference type="ARBA" id="ARBA00022989"/>
    </source>
</evidence>
<evidence type="ECO:0000256" key="6">
    <source>
        <dbReference type="ARBA" id="ARBA00022748"/>
    </source>
</evidence>
<feature type="transmembrane region" description="Helical" evidence="10">
    <location>
        <begin position="274"/>
        <end position="292"/>
    </location>
</feature>
<sequence>MIPEIGHYALILALSLAIIQAIIPLTGSYTNSSAQMALSRPLAWGQLLFLSIALVVLANAFLQNDFSVLYVAQHGNTKLPDIYKVSAVWGAHEGSLLLWAFLLSAWSAAIATFSRNLPLPMVARVLSVMGMISIGFLLFMLLTSNPFDRMFPVPFEGRELNPMLQDPGLAIHPPLLYMGYVGFSVAFAFAIAALLGGKLDAAWARWSRPWTTVAWVFLTLGIALGSWWAYYELGWGGWWFWDPVENASFMPWLVGTALIHSLAVTEKRGAFKSWTVLLALFAFSLSLLGTFLVRSGVLTSVHSFAADPARGLFILIFLLVVIGGSLMLYAWRAPYITGGGRFDMVSRESFLLANNLLLSVFAGLVLLGTLAPLIYDAMQWGKISVGFPWFNKMFVLLTPFLALFVGIGPHARWKHSEPTQLVRQLRTAFLISLAFGAITLLPFFSGGEWRVALGMGLAMWIATSHVVSVKDRLKHKKGMAGFLKDLAAGGRSYYGMVLAHLGVAMFVVGVTLVSNYGIESDVRMSPGDSAEIAGYTFKFGGVSDYPGPNYNAHRGRFEVSQEGQLIAVLEPEKRTYFVQTRPMTEAAIEWGLTRDLYVSLGEPLGNGDWSLRLYYKPYVRWIWLGALLMALGGILAITDRRYRTARKRAAQRVPAAGTKTIVEAN</sequence>
<keyword evidence="14" id="KW-1185">Reference proteome</keyword>
<dbReference type="NCBIfam" id="NF007691">
    <property type="entry name" value="PRK10369.1"/>
    <property type="match status" value="1"/>
</dbReference>
<dbReference type="InterPro" id="IPR003567">
    <property type="entry name" value="Cyt_c_biogenesis"/>
</dbReference>
<feature type="transmembrane region" description="Helical" evidence="10">
    <location>
        <begin position="428"/>
        <end position="445"/>
    </location>
</feature>
<dbReference type="PRINTS" id="PR01410">
    <property type="entry name" value="CCBIOGENESIS"/>
</dbReference>
<organism evidence="13 14">
    <name type="scientific">endosymbiont of Ridgeia piscesae</name>
    <dbReference type="NCBI Taxonomy" id="54398"/>
    <lineage>
        <taxon>Bacteria</taxon>
        <taxon>Pseudomonadati</taxon>
        <taxon>Pseudomonadota</taxon>
        <taxon>Gammaproteobacteria</taxon>
        <taxon>sulfur-oxidizing symbionts</taxon>
    </lineage>
</organism>
<dbReference type="PANTHER" id="PTHR43653:SF1">
    <property type="entry name" value="CYTOCHROME C-TYPE BIOGENESIS PROTEIN CCMF"/>
    <property type="match status" value="1"/>
</dbReference>
<feature type="transmembrane region" description="Helical" evidence="10">
    <location>
        <begin position="312"/>
        <end position="331"/>
    </location>
</feature>
<feature type="transmembrane region" description="Helical" evidence="10">
    <location>
        <begin position="121"/>
        <end position="142"/>
    </location>
</feature>
<accession>A0A0T5Z1P7</accession>
<feature type="domain" description="Cytochrome c-type biogenesis protein CcmF C-terminal" evidence="12">
    <location>
        <begin position="315"/>
        <end position="640"/>
    </location>
</feature>
<evidence type="ECO:0000256" key="9">
    <source>
        <dbReference type="ARBA" id="ARBA00037230"/>
    </source>
</evidence>
<feature type="transmembrane region" description="Helical" evidence="10">
    <location>
        <begin position="493"/>
        <end position="518"/>
    </location>
</feature>
<evidence type="ECO:0000256" key="5">
    <source>
        <dbReference type="ARBA" id="ARBA00022692"/>
    </source>
</evidence>
<evidence type="ECO:0000256" key="1">
    <source>
        <dbReference type="ARBA" id="ARBA00004429"/>
    </source>
</evidence>
<dbReference type="GO" id="GO:0017004">
    <property type="term" value="P:cytochrome complex assembly"/>
    <property type="evidence" value="ECO:0007669"/>
    <property type="project" value="UniProtKB-KW"/>
</dbReference>
<protein>
    <submittedName>
        <fullName evidence="13">C-type cytochrome biogenesis protein CcmF</fullName>
    </submittedName>
</protein>
<comment type="caution">
    <text evidence="13">The sequence shown here is derived from an EMBL/GenBank/DDBJ whole genome shotgun (WGS) entry which is preliminary data.</text>
</comment>
<dbReference type="PANTHER" id="PTHR43653">
    <property type="entry name" value="CYTOCHROME C ASSEMBLY PROTEIN-RELATED"/>
    <property type="match status" value="1"/>
</dbReference>
<dbReference type="RefSeq" id="WP_060528659.1">
    <property type="nucleotide sequence ID" value="NZ_KQ557155.1"/>
</dbReference>
<keyword evidence="4" id="KW-0997">Cell inner membrane</keyword>
<feature type="transmembrane region" description="Helical" evidence="10">
    <location>
        <begin position="6"/>
        <end position="30"/>
    </location>
</feature>
<dbReference type="PATRIC" id="fig|54398.3.peg.2997"/>
<comment type="subcellular location">
    <subcellularLocation>
        <location evidence="1">Cell inner membrane</location>
        <topology evidence="1">Multi-pass membrane protein</topology>
    </subcellularLocation>
</comment>
<evidence type="ECO:0000256" key="3">
    <source>
        <dbReference type="ARBA" id="ARBA00022475"/>
    </source>
</evidence>
<keyword evidence="5 10" id="KW-0812">Transmembrane</keyword>
<feature type="transmembrane region" description="Helical" evidence="10">
    <location>
        <begin position="209"/>
        <end position="229"/>
    </location>
</feature>
<reference evidence="13 14" key="1">
    <citation type="submission" date="2015-11" db="EMBL/GenBank/DDBJ databases">
        <title>The genome of Candidatus Endoriftia persephone in Ridgeia piscesae and population structure of the North Eastern Pacific vestimentiferan symbionts.</title>
        <authorList>
            <person name="Perez M."/>
            <person name="Juniper K.S."/>
        </authorList>
    </citation>
    <scope>NUCLEOTIDE SEQUENCE [LARGE SCALE GENOMIC DNA]</scope>
    <source>
        <strain evidence="13">Ind11</strain>
    </source>
</reference>
<dbReference type="InterPro" id="IPR032523">
    <property type="entry name" value="CcmF_C"/>
</dbReference>
<dbReference type="Pfam" id="PF16327">
    <property type="entry name" value="CcmF_C"/>
    <property type="match status" value="1"/>
</dbReference>
<evidence type="ECO:0000256" key="10">
    <source>
        <dbReference type="SAM" id="Phobius"/>
    </source>
</evidence>
<feature type="transmembrane region" description="Helical" evidence="10">
    <location>
        <begin position="618"/>
        <end position="638"/>
    </location>
</feature>
<keyword evidence="6" id="KW-0201">Cytochrome c-type biogenesis</keyword>
<evidence type="ECO:0000259" key="12">
    <source>
        <dbReference type="Pfam" id="PF16327"/>
    </source>
</evidence>
<comment type="similarity">
    <text evidence="2">Belongs to the CcmF/CycK/Ccl1/NrfE/CcsA family.</text>
</comment>
<feature type="transmembrane region" description="Helical" evidence="10">
    <location>
        <begin position="249"/>
        <end position="265"/>
    </location>
</feature>
<evidence type="ECO:0000256" key="2">
    <source>
        <dbReference type="ARBA" id="ARBA00009186"/>
    </source>
</evidence>
<evidence type="ECO:0000259" key="11">
    <source>
        <dbReference type="Pfam" id="PF01578"/>
    </source>
</evidence>
<dbReference type="GO" id="GO:0020037">
    <property type="term" value="F:heme binding"/>
    <property type="evidence" value="ECO:0007669"/>
    <property type="project" value="InterPro"/>
</dbReference>
<keyword evidence="7 10" id="KW-1133">Transmembrane helix</keyword>
<dbReference type="EMBL" id="LDXT01000053">
    <property type="protein sequence ID" value="KRT56405.1"/>
    <property type="molecule type" value="Genomic_DNA"/>
</dbReference>
<comment type="function">
    <text evidence="9">Required for the biogenesis of c-type cytochromes. Possible subunit of a heme lyase.</text>
</comment>
<dbReference type="NCBIfam" id="TIGR00353">
    <property type="entry name" value="nrfE"/>
    <property type="match status" value="1"/>
</dbReference>